<dbReference type="eggNOG" id="KOG0487">
    <property type="taxonomic scope" value="Eukaryota"/>
</dbReference>
<keyword evidence="4" id="KW-0217">Developmental protein</keyword>
<reference evidence="14" key="2">
    <citation type="submission" date="2025-08" db="UniProtKB">
        <authorList>
            <consortium name="Ensembl"/>
        </authorList>
    </citation>
    <scope>IDENTIFICATION</scope>
</reference>
<feature type="domain" description="Homeobox" evidence="13">
    <location>
        <begin position="489"/>
        <end position="549"/>
    </location>
</feature>
<evidence type="ECO:0000256" key="11">
    <source>
        <dbReference type="RuleBase" id="RU000682"/>
    </source>
</evidence>
<dbReference type="CDD" id="cd00086">
    <property type="entry name" value="homeodomain"/>
    <property type="match status" value="1"/>
</dbReference>
<sequence>TSDFGDRAGCASNLYLPSCTYYVPEFSAVSSFLPQAPSRQINYPYSTNLSQVQPVREVSYSLDPPSKWHHRSNYTSCYSGDDLVHRECLPPSTVTEMLMKNESVYSHHHHHHHHPSSNHPSTGFYSGVGKNNVLPQGFDRFFESAYCGAEPPPENCVQKSEAGKLEAEHEPGALPSAADAEKDPEDEEATHISTNTRFFQPKRCQLPTAVIFLAALTPEPTMSCPNNVATGSFLMDSLVGPSAYRSEGYSAASGMYMQTGAEYGCTVMRNCGILPSSLPKRDELSPVSLPLGSYHPSPYLAQLDTWGGDPKGSCRTDQPVARPLPSCSFPAGNVKEESMCCMFRADVNGAKGPGEPTTYTRLGAERSPPQRAVPVPGYFRVSQGYPGEKAQEEGEFGPGFSSVGSLASPSETAAVAGVPVPEAFSENGEHDRDSGPAGVKSEDAAAAKRLAEPEPERLSKTDSSTDISDSEAKENSKAEKVAGNWLTAKSGRKKRCPYTKHQTLELEKEFLFNMYLTRERRLEISRSINLTDRQVKIWFQNRRMKLKKLNRESRVRELSTGYSYT</sequence>
<reference evidence="14" key="3">
    <citation type="submission" date="2025-09" db="UniProtKB">
        <authorList>
            <consortium name="Ensembl"/>
        </authorList>
    </citation>
    <scope>IDENTIFICATION</scope>
</reference>
<evidence type="ECO:0000256" key="12">
    <source>
        <dbReference type="SAM" id="MobiDB-lite"/>
    </source>
</evidence>
<dbReference type="STRING" id="7918.ENSLOCP00000007640"/>
<keyword evidence="5" id="KW-0805">Transcription regulation</keyword>
<evidence type="ECO:0000256" key="1">
    <source>
        <dbReference type="ARBA" id="ARBA00003263"/>
    </source>
</evidence>
<name>W5MGY1_LEPOC</name>
<feature type="compositionally biased region" description="Basic and acidic residues" evidence="12">
    <location>
        <begin position="470"/>
        <end position="479"/>
    </location>
</feature>
<feature type="DNA-binding region" description="Homeobox" evidence="10">
    <location>
        <begin position="491"/>
        <end position="550"/>
    </location>
</feature>
<dbReference type="Bgee" id="ENSLOCG00000006316">
    <property type="expression patterns" value="Expressed in intestine and 6 other cell types or tissues"/>
</dbReference>
<dbReference type="InterPro" id="IPR001356">
    <property type="entry name" value="HD"/>
</dbReference>
<evidence type="ECO:0000256" key="8">
    <source>
        <dbReference type="ARBA" id="ARBA00023163"/>
    </source>
</evidence>
<dbReference type="FunCoup" id="W5MGY1">
    <property type="interactions" value="3"/>
</dbReference>
<evidence type="ECO:0000259" key="13">
    <source>
        <dbReference type="PROSITE" id="PS50071"/>
    </source>
</evidence>
<dbReference type="PROSITE" id="PS50071">
    <property type="entry name" value="HOMEOBOX_2"/>
    <property type="match status" value="1"/>
</dbReference>
<dbReference type="PROSITE" id="PS00027">
    <property type="entry name" value="HOMEOBOX_1"/>
    <property type="match status" value="1"/>
</dbReference>
<keyword evidence="8" id="KW-0804">Transcription</keyword>
<feature type="region of interest" description="Disordered" evidence="12">
    <location>
        <begin position="153"/>
        <end position="191"/>
    </location>
</feature>
<comment type="subcellular location">
    <subcellularLocation>
        <location evidence="2 10 11">Nucleus</location>
    </subcellularLocation>
</comment>
<accession>W5MGY1</accession>
<dbReference type="InterPro" id="IPR046333">
    <property type="entry name" value="HXA10/ABDB-like"/>
</dbReference>
<evidence type="ECO:0000313" key="15">
    <source>
        <dbReference type="Proteomes" id="UP000018468"/>
    </source>
</evidence>
<dbReference type="GO" id="GO:0005654">
    <property type="term" value="C:nucleoplasm"/>
    <property type="evidence" value="ECO:0007669"/>
    <property type="project" value="UniProtKB-ARBA"/>
</dbReference>
<dbReference type="HOGENOM" id="CLU_472474_0_0_1"/>
<dbReference type="EMBL" id="AHAT01018857">
    <property type="status" value="NOT_ANNOTATED_CDS"/>
    <property type="molecule type" value="Genomic_DNA"/>
</dbReference>
<dbReference type="SMART" id="SM00389">
    <property type="entry name" value="HOX"/>
    <property type="match status" value="1"/>
</dbReference>
<keyword evidence="7 10" id="KW-0371">Homeobox</keyword>
<dbReference type="InterPro" id="IPR017970">
    <property type="entry name" value="Homeobox_CS"/>
</dbReference>
<comment type="similarity">
    <text evidence="3">Belongs to the Abd-B homeobox family.</text>
</comment>
<dbReference type="GeneTree" id="ENSGT00940000160009"/>
<evidence type="ECO:0000256" key="10">
    <source>
        <dbReference type="PROSITE-ProRule" id="PRU00108"/>
    </source>
</evidence>
<proteinExistence type="inferred from homology"/>
<dbReference type="EMBL" id="AHAT01018856">
    <property type="status" value="NOT_ANNOTATED_CDS"/>
    <property type="molecule type" value="Genomic_DNA"/>
</dbReference>
<dbReference type="InterPro" id="IPR020479">
    <property type="entry name" value="HD_metazoa"/>
</dbReference>
<organism evidence="14 15">
    <name type="scientific">Lepisosteus oculatus</name>
    <name type="common">Spotted gar</name>
    <dbReference type="NCBI Taxonomy" id="7918"/>
    <lineage>
        <taxon>Eukaryota</taxon>
        <taxon>Metazoa</taxon>
        <taxon>Chordata</taxon>
        <taxon>Craniata</taxon>
        <taxon>Vertebrata</taxon>
        <taxon>Euteleostomi</taxon>
        <taxon>Actinopterygii</taxon>
        <taxon>Neopterygii</taxon>
        <taxon>Holostei</taxon>
        <taxon>Semionotiformes</taxon>
        <taxon>Lepisosteidae</taxon>
        <taxon>Lepisosteus</taxon>
    </lineage>
</organism>
<evidence type="ECO:0000313" key="14">
    <source>
        <dbReference type="Ensembl" id="ENSLOCP00000007640.1"/>
    </source>
</evidence>
<keyword evidence="15" id="KW-1185">Reference proteome</keyword>
<dbReference type="PANTHER" id="PTHR45874:SF2">
    <property type="entry name" value="HOMEOBOX PROTEIN HOX-C10"/>
    <property type="match status" value="1"/>
</dbReference>
<evidence type="ECO:0000256" key="2">
    <source>
        <dbReference type="ARBA" id="ARBA00004123"/>
    </source>
</evidence>
<dbReference type="GO" id="GO:0006357">
    <property type="term" value="P:regulation of transcription by RNA polymerase II"/>
    <property type="evidence" value="ECO:0000318"/>
    <property type="project" value="GO_Central"/>
</dbReference>
<dbReference type="InterPro" id="IPR021918">
    <property type="entry name" value="DUF3528"/>
</dbReference>
<dbReference type="Pfam" id="PF00046">
    <property type="entry name" value="Homeodomain"/>
    <property type="match status" value="1"/>
</dbReference>
<evidence type="ECO:0000256" key="9">
    <source>
        <dbReference type="ARBA" id="ARBA00023242"/>
    </source>
</evidence>
<dbReference type="AlphaFoldDB" id="W5MGY1"/>
<feature type="compositionally biased region" description="Basic residues" evidence="12">
    <location>
        <begin position="106"/>
        <end position="116"/>
    </location>
</feature>
<dbReference type="PRINTS" id="PR00024">
    <property type="entry name" value="HOMEOBOX"/>
</dbReference>
<evidence type="ECO:0000256" key="7">
    <source>
        <dbReference type="ARBA" id="ARBA00023155"/>
    </source>
</evidence>
<dbReference type="Pfam" id="PF12045">
    <property type="entry name" value="DUF3528"/>
    <property type="match status" value="1"/>
</dbReference>
<protein>
    <submittedName>
        <fullName evidence="14">Homeobox C11a</fullName>
    </submittedName>
</protein>
<feature type="compositionally biased region" description="Basic and acidic residues" evidence="12">
    <location>
        <begin position="161"/>
        <end position="171"/>
    </location>
</feature>
<feature type="region of interest" description="Disordered" evidence="12">
    <location>
        <begin position="352"/>
        <end position="479"/>
    </location>
</feature>
<evidence type="ECO:0000256" key="4">
    <source>
        <dbReference type="ARBA" id="ARBA00022473"/>
    </source>
</evidence>
<dbReference type="SUPFAM" id="SSF46689">
    <property type="entry name" value="Homeodomain-like"/>
    <property type="match status" value="1"/>
</dbReference>
<dbReference type="InParanoid" id="W5MGY1"/>
<evidence type="ECO:0000256" key="5">
    <source>
        <dbReference type="ARBA" id="ARBA00023015"/>
    </source>
</evidence>
<keyword evidence="6 10" id="KW-0238">DNA-binding</keyword>
<dbReference type="Gene3D" id="1.10.10.60">
    <property type="entry name" value="Homeodomain-like"/>
    <property type="match status" value="1"/>
</dbReference>
<dbReference type="Ensembl" id="ENSLOCT00000007649.1">
    <property type="protein sequence ID" value="ENSLOCP00000007640.1"/>
    <property type="gene ID" value="ENSLOCG00000006316.1"/>
</dbReference>
<dbReference type="Proteomes" id="UP000018468">
    <property type="component" value="Linkage group LG4"/>
</dbReference>
<dbReference type="GO" id="GO:0005634">
    <property type="term" value="C:nucleus"/>
    <property type="evidence" value="ECO:0000318"/>
    <property type="project" value="GO_Central"/>
</dbReference>
<feature type="compositionally biased region" description="Basic and acidic residues" evidence="12">
    <location>
        <begin position="427"/>
        <end position="460"/>
    </location>
</feature>
<feature type="region of interest" description="Disordered" evidence="12">
    <location>
        <begin position="104"/>
        <end position="128"/>
    </location>
</feature>
<feature type="compositionally biased region" description="Polar residues" evidence="12">
    <location>
        <begin position="402"/>
        <end position="411"/>
    </location>
</feature>
<comment type="function">
    <text evidence="1">Sequence-specific transcription factor which is part of a developmental regulatory system that provides cells with specific positional identities on the anterior-posterior axis.</text>
</comment>
<evidence type="ECO:0000256" key="6">
    <source>
        <dbReference type="ARBA" id="ARBA00023125"/>
    </source>
</evidence>
<dbReference type="GO" id="GO:0000981">
    <property type="term" value="F:DNA-binding transcription factor activity, RNA polymerase II-specific"/>
    <property type="evidence" value="ECO:0000318"/>
    <property type="project" value="GO_Central"/>
</dbReference>
<dbReference type="GO" id="GO:0000978">
    <property type="term" value="F:RNA polymerase II cis-regulatory region sequence-specific DNA binding"/>
    <property type="evidence" value="ECO:0000318"/>
    <property type="project" value="GO_Central"/>
</dbReference>
<evidence type="ECO:0000256" key="3">
    <source>
        <dbReference type="ARBA" id="ARBA00006317"/>
    </source>
</evidence>
<reference evidence="15" key="1">
    <citation type="submission" date="2011-12" db="EMBL/GenBank/DDBJ databases">
        <title>The Draft Genome of Lepisosteus oculatus.</title>
        <authorList>
            <consortium name="The Broad Institute Genome Assembly &amp; Analysis Group"/>
            <consortium name="Computational R&amp;D Group"/>
            <consortium name="and Sequencing Platform"/>
            <person name="Di Palma F."/>
            <person name="Alfoldi J."/>
            <person name="Johnson J."/>
            <person name="Berlin A."/>
            <person name="Gnerre S."/>
            <person name="Jaffe D."/>
            <person name="MacCallum I."/>
            <person name="Young S."/>
            <person name="Walker B.J."/>
            <person name="Lander E.S."/>
            <person name="Lindblad-Toh K."/>
        </authorList>
    </citation>
    <scope>NUCLEOTIDE SEQUENCE [LARGE SCALE GENOMIC DNA]</scope>
</reference>
<keyword evidence="9 10" id="KW-0539">Nucleus</keyword>
<dbReference type="InterPro" id="IPR009057">
    <property type="entry name" value="Homeodomain-like_sf"/>
</dbReference>
<dbReference type="PANTHER" id="PTHR45874">
    <property type="entry name" value="HOMEOBOX PROTEIN ABDOMINAL-B"/>
    <property type="match status" value="1"/>
</dbReference>
<dbReference type="FunFam" id="1.10.10.60:FF:000018">
    <property type="entry name" value="Homeobox A10"/>
    <property type="match status" value="1"/>
</dbReference>